<gene>
    <name evidence="1" type="ORF">NCGR_LOCUS53771</name>
</gene>
<accession>A0A811RJB7</accession>
<dbReference type="AlphaFoldDB" id="A0A811RJB7"/>
<reference evidence="1" key="1">
    <citation type="submission" date="2020-10" db="EMBL/GenBank/DDBJ databases">
        <authorList>
            <person name="Han B."/>
            <person name="Lu T."/>
            <person name="Zhao Q."/>
            <person name="Huang X."/>
            <person name="Zhao Y."/>
        </authorList>
    </citation>
    <scope>NUCLEOTIDE SEQUENCE</scope>
</reference>
<dbReference type="OrthoDB" id="694708at2759"/>
<evidence type="ECO:0008006" key="3">
    <source>
        <dbReference type="Google" id="ProtNLM"/>
    </source>
</evidence>
<sequence length="65" mass="7263">MQQLLASSRSAVMVNGIPGPWKRCRRGLLQGDALSPYLFLLVADVLQRLIKADDNMKAPVQYCNM</sequence>
<protein>
    <recommendedName>
        <fullName evidence="3">Reverse transcriptase domain-containing protein</fullName>
    </recommendedName>
</protein>
<comment type="caution">
    <text evidence="1">The sequence shown here is derived from an EMBL/GenBank/DDBJ whole genome shotgun (WGS) entry which is preliminary data.</text>
</comment>
<proteinExistence type="predicted"/>
<dbReference type="EMBL" id="CAJGYO010000015">
    <property type="protein sequence ID" value="CAD6270479.1"/>
    <property type="molecule type" value="Genomic_DNA"/>
</dbReference>
<keyword evidence="2" id="KW-1185">Reference proteome</keyword>
<evidence type="ECO:0000313" key="1">
    <source>
        <dbReference type="EMBL" id="CAD6270479.1"/>
    </source>
</evidence>
<evidence type="ECO:0000313" key="2">
    <source>
        <dbReference type="Proteomes" id="UP000604825"/>
    </source>
</evidence>
<dbReference type="Proteomes" id="UP000604825">
    <property type="component" value="Unassembled WGS sequence"/>
</dbReference>
<name>A0A811RJB7_9POAL</name>
<organism evidence="1 2">
    <name type="scientific">Miscanthus lutarioriparius</name>
    <dbReference type="NCBI Taxonomy" id="422564"/>
    <lineage>
        <taxon>Eukaryota</taxon>
        <taxon>Viridiplantae</taxon>
        <taxon>Streptophyta</taxon>
        <taxon>Embryophyta</taxon>
        <taxon>Tracheophyta</taxon>
        <taxon>Spermatophyta</taxon>
        <taxon>Magnoliopsida</taxon>
        <taxon>Liliopsida</taxon>
        <taxon>Poales</taxon>
        <taxon>Poaceae</taxon>
        <taxon>PACMAD clade</taxon>
        <taxon>Panicoideae</taxon>
        <taxon>Andropogonodae</taxon>
        <taxon>Andropogoneae</taxon>
        <taxon>Saccharinae</taxon>
        <taxon>Miscanthus</taxon>
    </lineage>
</organism>